<dbReference type="Proteomes" id="UP000005237">
    <property type="component" value="Unassembled WGS sequence"/>
</dbReference>
<proteinExistence type="predicted"/>
<organism evidence="1 2">
    <name type="scientific">Caenorhabditis japonica</name>
    <dbReference type="NCBI Taxonomy" id="281687"/>
    <lineage>
        <taxon>Eukaryota</taxon>
        <taxon>Metazoa</taxon>
        <taxon>Ecdysozoa</taxon>
        <taxon>Nematoda</taxon>
        <taxon>Chromadorea</taxon>
        <taxon>Rhabditida</taxon>
        <taxon>Rhabditina</taxon>
        <taxon>Rhabditomorpha</taxon>
        <taxon>Rhabditoidea</taxon>
        <taxon>Rhabditidae</taxon>
        <taxon>Peloderinae</taxon>
        <taxon>Caenorhabditis</taxon>
    </lineage>
</organism>
<reference evidence="1" key="2">
    <citation type="submission" date="2022-06" db="UniProtKB">
        <authorList>
            <consortium name="EnsemblMetazoa"/>
        </authorList>
    </citation>
    <scope>IDENTIFICATION</scope>
    <source>
        <strain evidence="1">DF5081</strain>
    </source>
</reference>
<dbReference type="AlphaFoldDB" id="A0A8R1EBT1"/>
<dbReference type="EnsemblMetazoa" id="CJA30869.1">
    <property type="protein sequence ID" value="CJA30869.1"/>
    <property type="gene ID" value="WBGene00206716"/>
</dbReference>
<keyword evidence="2" id="KW-1185">Reference proteome</keyword>
<name>A0A8R1EBT1_CAEJA</name>
<evidence type="ECO:0000313" key="1">
    <source>
        <dbReference type="EnsemblMetazoa" id="CJA30869.1"/>
    </source>
</evidence>
<sequence length="72" mass="8360">MSTSNDYSPKKNELEPELHRRRRTAWASFINIKKTTEALTCPQILADVWLFLRKEITISQGKKLKIGKEGKD</sequence>
<evidence type="ECO:0000313" key="2">
    <source>
        <dbReference type="Proteomes" id="UP000005237"/>
    </source>
</evidence>
<reference evidence="2" key="1">
    <citation type="submission" date="2010-08" db="EMBL/GenBank/DDBJ databases">
        <authorList>
            <consortium name="Caenorhabditis japonica Sequencing Consortium"/>
            <person name="Wilson R.K."/>
        </authorList>
    </citation>
    <scope>NUCLEOTIDE SEQUENCE [LARGE SCALE GENOMIC DNA]</scope>
    <source>
        <strain evidence="2">DF5081</strain>
    </source>
</reference>
<protein>
    <submittedName>
        <fullName evidence="1">Uncharacterized protein</fullName>
    </submittedName>
</protein>
<accession>A0A8R1EBT1</accession>